<feature type="region of interest" description="Disordered" evidence="1">
    <location>
        <begin position="123"/>
        <end position="148"/>
    </location>
</feature>
<evidence type="ECO:0000313" key="3">
    <source>
        <dbReference type="Proteomes" id="UP000799429"/>
    </source>
</evidence>
<gene>
    <name evidence="2" type="ORF">M501DRAFT_1033910</name>
</gene>
<proteinExistence type="predicted"/>
<name>A0A9P4S596_9PEZI</name>
<comment type="caution">
    <text evidence="2">The sequence shown here is derived from an EMBL/GenBank/DDBJ whole genome shotgun (WGS) entry which is preliminary data.</text>
</comment>
<dbReference type="OrthoDB" id="5366687at2759"/>
<dbReference type="Proteomes" id="UP000799429">
    <property type="component" value="Unassembled WGS sequence"/>
</dbReference>
<accession>A0A9P4S596</accession>
<reference evidence="2" key="1">
    <citation type="journal article" date="2020" name="Stud. Mycol.">
        <title>101 Dothideomycetes genomes: a test case for predicting lifestyles and emergence of pathogens.</title>
        <authorList>
            <person name="Haridas S."/>
            <person name="Albert R."/>
            <person name="Binder M."/>
            <person name="Bloem J."/>
            <person name="Labutti K."/>
            <person name="Salamov A."/>
            <person name="Andreopoulos B."/>
            <person name="Baker S."/>
            <person name="Barry K."/>
            <person name="Bills G."/>
            <person name="Bluhm B."/>
            <person name="Cannon C."/>
            <person name="Castanera R."/>
            <person name="Culley D."/>
            <person name="Daum C."/>
            <person name="Ezra D."/>
            <person name="Gonzalez J."/>
            <person name="Henrissat B."/>
            <person name="Kuo A."/>
            <person name="Liang C."/>
            <person name="Lipzen A."/>
            <person name="Lutzoni F."/>
            <person name="Magnuson J."/>
            <person name="Mondo S."/>
            <person name="Nolan M."/>
            <person name="Ohm R."/>
            <person name="Pangilinan J."/>
            <person name="Park H.-J."/>
            <person name="Ramirez L."/>
            <person name="Alfaro M."/>
            <person name="Sun H."/>
            <person name="Tritt A."/>
            <person name="Yoshinaga Y."/>
            <person name="Zwiers L.-H."/>
            <person name="Turgeon B."/>
            <person name="Goodwin S."/>
            <person name="Spatafora J."/>
            <person name="Crous P."/>
            <person name="Grigoriev I."/>
        </authorList>
    </citation>
    <scope>NUCLEOTIDE SEQUENCE</scope>
    <source>
        <strain evidence="2">CBS 101060</strain>
    </source>
</reference>
<evidence type="ECO:0000256" key="1">
    <source>
        <dbReference type="SAM" id="MobiDB-lite"/>
    </source>
</evidence>
<sequence>MDAQRISSSWTTITQISQMLSSSPDSWHSYIASARVAINSIDATGFMTNPSLLDQQIFFINTLQRLAYVDADSGGVIDLANWCLQKWLAILSLHPQSVAVLRGIAQYWLYRAQPCLARIHAEEGESSSSSSGGSVRATTTALSHSTEDEYQQDVQSYATAQRILHSADHVEARGLLLPATEYFRQAVALAEAQDQVSGDLLVLAAEAHMSLGNVSYSGVNIENYEIALDYLRSAMAIPGYVLEPHLHQYLDDYGQV</sequence>
<dbReference type="AlphaFoldDB" id="A0A9P4S596"/>
<dbReference type="EMBL" id="MU006104">
    <property type="protein sequence ID" value="KAF2836394.1"/>
    <property type="molecule type" value="Genomic_DNA"/>
</dbReference>
<organism evidence="2 3">
    <name type="scientific">Patellaria atrata CBS 101060</name>
    <dbReference type="NCBI Taxonomy" id="1346257"/>
    <lineage>
        <taxon>Eukaryota</taxon>
        <taxon>Fungi</taxon>
        <taxon>Dikarya</taxon>
        <taxon>Ascomycota</taxon>
        <taxon>Pezizomycotina</taxon>
        <taxon>Dothideomycetes</taxon>
        <taxon>Dothideomycetes incertae sedis</taxon>
        <taxon>Patellariales</taxon>
        <taxon>Patellariaceae</taxon>
        <taxon>Patellaria</taxon>
    </lineage>
</organism>
<keyword evidence="3" id="KW-1185">Reference proteome</keyword>
<evidence type="ECO:0000313" key="2">
    <source>
        <dbReference type="EMBL" id="KAF2836394.1"/>
    </source>
</evidence>
<protein>
    <submittedName>
        <fullName evidence="2">Uncharacterized protein</fullName>
    </submittedName>
</protein>